<keyword evidence="2" id="KW-1185">Reference proteome</keyword>
<evidence type="ECO:0000313" key="1">
    <source>
        <dbReference type="EMBL" id="MDM7645625.1"/>
    </source>
</evidence>
<protein>
    <submittedName>
        <fullName evidence="1">Uncharacterized protein</fullName>
    </submittedName>
</protein>
<name>A0ABT7RWE4_9LACO</name>
<dbReference type="Pfam" id="PF05345">
    <property type="entry name" value="He_PIG"/>
    <property type="match status" value="2"/>
</dbReference>
<accession>A0ABT7RWE4</accession>
<comment type="caution">
    <text evidence="1">The sequence shown here is derived from an EMBL/GenBank/DDBJ whole genome shotgun (WGS) entry which is preliminary data.</text>
</comment>
<dbReference type="InterPro" id="IPR015919">
    <property type="entry name" value="Cadherin-like_sf"/>
</dbReference>
<gene>
    <name evidence="1" type="ORF">QUE93_01105</name>
</gene>
<dbReference type="Proteomes" id="UP001242903">
    <property type="component" value="Unassembled WGS sequence"/>
</dbReference>
<dbReference type="Gene3D" id="2.60.40.10">
    <property type="entry name" value="Immunoglobulins"/>
    <property type="match status" value="2"/>
</dbReference>
<organism evidence="1 2">
    <name type="scientific">Leuconostoc falkenbergense</name>
    <dbReference type="NCBI Taxonomy" id="2766470"/>
    <lineage>
        <taxon>Bacteria</taxon>
        <taxon>Bacillati</taxon>
        <taxon>Bacillota</taxon>
        <taxon>Bacilli</taxon>
        <taxon>Lactobacillales</taxon>
        <taxon>Lactobacillaceae</taxon>
        <taxon>Leuconostoc</taxon>
    </lineage>
</organism>
<dbReference type="InterPro" id="IPR013783">
    <property type="entry name" value="Ig-like_fold"/>
</dbReference>
<dbReference type="EMBL" id="JAUCAQ010000002">
    <property type="protein sequence ID" value="MDM7645625.1"/>
    <property type="molecule type" value="Genomic_DNA"/>
</dbReference>
<proteinExistence type="predicted"/>
<sequence length="187" mass="20194">MMDGFVRGQLFANIYIGVPYSTVIAYMTDNEVNPNVTFQIVAGQLPGGILFNETTGELYGTATPFAQTHDVQVSTINGHDILTVRLNICATVSPPLKIGPLSKIIILQKGQFFAQKIAVDGGVGKINYSCHGLPCGLYCHGTTGVIYGQPIAFGGDTTITITVMDSQNTTDTLKVIIRMVQDDDERY</sequence>
<evidence type="ECO:0000313" key="2">
    <source>
        <dbReference type="Proteomes" id="UP001242903"/>
    </source>
</evidence>
<reference evidence="1 2" key="1">
    <citation type="submission" date="2023-06" db="EMBL/GenBank/DDBJ databases">
        <title>Draft Genome Sequences of lactic acid bacteria strains isolated from fermented milk products.</title>
        <authorList>
            <person name="Elcheninov A.G."/>
            <person name="Klyukina A."/>
            <person name="Zayulina K.S."/>
            <person name="Gavirova L.A."/>
            <person name="Shcherbakova P.A."/>
            <person name="Shestakov A.I."/>
            <person name="Kublanov I.V."/>
            <person name="Kochetkova T.V."/>
        </authorList>
    </citation>
    <scope>NUCLEOTIDE SEQUENCE [LARGE SCALE GENOMIC DNA]</scope>
    <source>
        <strain evidence="1 2">TOM.81</strain>
    </source>
</reference>
<dbReference type="SUPFAM" id="SSF49313">
    <property type="entry name" value="Cadherin-like"/>
    <property type="match status" value="2"/>
</dbReference>